<dbReference type="InterPro" id="IPR036259">
    <property type="entry name" value="MFS_trans_sf"/>
</dbReference>
<accession>A0A8D9A6X4</accession>
<dbReference type="PANTHER" id="PTHR23507">
    <property type="entry name" value="ZGC:174356"/>
    <property type="match status" value="1"/>
</dbReference>
<evidence type="ECO:0000256" key="6">
    <source>
        <dbReference type="SAM" id="Phobius"/>
    </source>
</evidence>
<evidence type="ECO:0000256" key="4">
    <source>
        <dbReference type="ARBA" id="ARBA00023136"/>
    </source>
</evidence>
<dbReference type="SUPFAM" id="SSF103473">
    <property type="entry name" value="MFS general substrate transporter"/>
    <property type="match status" value="1"/>
</dbReference>
<dbReference type="GO" id="GO:0022857">
    <property type="term" value="F:transmembrane transporter activity"/>
    <property type="evidence" value="ECO:0007669"/>
    <property type="project" value="InterPro"/>
</dbReference>
<feature type="transmembrane region" description="Helical" evidence="6">
    <location>
        <begin position="446"/>
        <end position="463"/>
    </location>
</feature>
<dbReference type="Gene3D" id="1.20.1250.20">
    <property type="entry name" value="MFS general substrate transporter like domains"/>
    <property type="match status" value="1"/>
</dbReference>
<feature type="transmembrane region" description="Helical" evidence="6">
    <location>
        <begin position="475"/>
        <end position="499"/>
    </location>
</feature>
<dbReference type="InterPro" id="IPR011701">
    <property type="entry name" value="MFS"/>
</dbReference>
<keyword evidence="4 6" id="KW-0472">Membrane</keyword>
<feature type="transmembrane region" description="Helical" evidence="6">
    <location>
        <begin position="362"/>
        <end position="379"/>
    </location>
</feature>
<feature type="transmembrane region" description="Helical" evidence="6">
    <location>
        <begin position="410"/>
        <end position="434"/>
    </location>
</feature>
<evidence type="ECO:0000256" key="1">
    <source>
        <dbReference type="ARBA" id="ARBA00004141"/>
    </source>
</evidence>
<sequence length="544" mass="61605">MASTRKLTDLDLSKDKSVPFRRKPFTAMILENVQLVWTNITVEPLAAALGICDRINMLAIQHLNFEKACRTSFQYGDEICTAVIRGTNHSQYDLHKVNCQSLVTEMTAWVNFFLYLFPPFLLLFIGAYSDRTKRRKTFILVPFIGYIASTVGLIVSAVFFDAVPLVYTGLIEALLPGMFGYWLVLYMAMFTYISSITMAEERTFRIGLISTTLSAFSMLGAAITEYVVQYLGYVGSFSLTCFIYSSCFVYALVYIPEIKRSEVLFGTQPKPEETSAVSDYGRNFVVFLRELFDFRNVRDTFVFLFRKDSSRDDRKKHGKIVLMMINGLIMWGPCAGEFTVLYLYTRSAFHWNEYNNNSFNTIYYLTEFLGTFFSVAYFTKYLQVQDSLLGVIAVVSTLCGTLIFAFANTSFIFCSGALASLFSNASFVAMRSIISKLTSAEELGKVMSAFMLFEAIAPMIYNPMYSALYKATLDIMPSCFFLLGEFLTLPAIFMFLWIYREDKKLKKAALSRDGAGGATSQKQGIDNPEFVQSTLDLGEGFKDR</sequence>
<feature type="transmembrane region" description="Helical" evidence="6">
    <location>
        <begin position="320"/>
        <end position="342"/>
    </location>
</feature>
<organism evidence="7">
    <name type="scientific">Cacopsylla melanoneura</name>
    <dbReference type="NCBI Taxonomy" id="428564"/>
    <lineage>
        <taxon>Eukaryota</taxon>
        <taxon>Metazoa</taxon>
        <taxon>Ecdysozoa</taxon>
        <taxon>Arthropoda</taxon>
        <taxon>Hexapoda</taxon>
        <taxon>Insecta</taxon>
        <taxon>Pterygota</taxon>
        <taxon>Neoptera</taxon>
        <taxon>Paraneoptera</taxon>
        <taxon>Hemiptera</taxon>
        <taxon>Sternorrhyncha</taxon>
        <taxon>Psylloidea</taxon>
        <taxon>Psyllidae</taxon>
        <taxon>Psyllinae</taxon>
        <taxon>Cacopsylla</taxon>
    </lineage>
</organism>
<feature type="transmembrane region" description="Helical" evidence="6">
    <location>
        <begin position="206"/>
        <end position="224"/>
    </location>
</feature>
<feature type="compositionally biased region" description="Polar residues" evidence="5">
    <location>
        <begin position="518"/>
        <end position="535"/>
    </location>
</feature>
<feature type="transmembrane region" description="Helical" evidence="6">
    <location>
        <begin position="138"/>
        <end position="159"/>
    </location>
</feature>
<feature type="transmembrane region" description="Helical" evidence="6">
    <location>
        <begin position="386"/>
        <end position="404"/>
    </location>
</feature>
<keyword evidence="2 6" id="KW-0812">Transmembrane</keyword>
<evidence type="ECO:0000313" key="7">
    <source>
        <dbReference type="EMBL" id="CAG6759969.1"/>
    </source>
</evidence>
<evidence type="ECO:0000256" key="3">
    <source>
        <dbReference type="ARBA" id="ARBA00022989"/>
    </source>
</evidence>
<protein>
    <submittedName>
        <fullName evidence="7">Proton-coupled folate transporter</fullName>
    </submittedName>
</protein>
<comment type="subcellular location">
    <subcellularLocation>
        <location evidence="1">Membrane</location>
        <topology evidence="1">Multi-pass membrane protein</topology>
    </subcellularLocation>
</comment>
<reference evidence="7" key="1">
    <citation type="submission" date="2021-05" db="EMBL/GenBank/DDBJ databases">
        <authorList>
            <person name="Alioto T."/>
            <person name="Alioto T."/>
            <person name="Gomez Garrido J."/>
        </authorList>
    </citation>
    <scope>NUCLEOTIDE SEQUENCE</scope>
</reference>
<evidence type="ECO:0000256" key="2">
    <source>
        <dbReference type="ARBA" id="ARBA00022692"/>
    </source>
</evidence>
<dbReference type="EMBL" id="HBUF01554528">
    <property type="protein sequence ID" value="CAG6759969.1"/>
    <property type="molecule type" value="Transcribed_RNA"/>
</dbReference>
<proteinExistence type="predicted"/>
<evidence type="ECO:0000256" key="5">
    <source>
        <dbReference type="SAM" id="MobiDB-lite"/>
    </source>
</evidence>
<name>A0A8D9A6X4_9HEMI</name>
<dbReference type="Pfam" id="PF07690">
    <property type="entry name" value="MFS_1"/>
    <property type="match status" value="1"/>
</dbReference>
<dbReference type="AlphaFoldDB" id="A0A8D9A6X4"/>
<dbReference type="GO" id="GO:0016020">
    <property type="term" value="C:membrane"/>
    <property type="evidence" value="ECO:0007669"/>
    <property type="project" value="UniProtKB-SubCell"/>
</dbReference>
<dbReference type="PANTHER" id="PTHR23507:SF1">
    <property type="entry name" value="FI18259P1-RELATED"/>
    <property type="match status" value="1"/>
</dbReference>
<feature type="transmembrane region" description="Helical" evidence="6">
    <location>
        <begin position="106"/>
        <end position="126"/>
    </location>
</feature>
<feature type="region of interest" description="Disordered" evidence="5">
    <location>
        <begin position="514"/>
        <end position="544"/>
    </location>
</feature>
<feature type="transmembrane region" description="Helical" evidence="6">
    <location>
        <begin position="230"/>
        <end position="255"/>
    </location>
</feature>
<keyword evidence="3 6" id="KW-1133">Transmembrane helix</keyword>